<feature type="compositionally biased region" description="Basic and acidic residues" evidence="1">
    <location>
        <begin position="166"/>
        <end position="175"/>
    </location>
</feature>
<accession>Q9ZPT2</accession>
<evidence type="ECO:0000259" key="2">
    <source>
        <dbReference type="SMART" id="SM00579"/>
    </source>
</evidence>
<reference evidence="4" key="2">
    <citation type="submission" date="2000-03" db="EMBL/GenBank/DDBJ databases">
        <authorList>
            <person name="Lin X."/>
            <person name="Kaul S."/>
            <person name="Shea T.P."/>
            <person name="Fujii C.Y."/>
            <person name="Shen M."/>
            <person name="VanAken S.E."/>
            <person name="Barnstead M.E."/>
            <person name="Mason T.M."/>
            <person name="Bowman C.L."/>
            <person name="Ronning C.M."/>
            <person name="Benito M.-I."/>
            <person name="Carrera A.J."/>
            <person name="Creasy T.H."/>
            <person name="Buell C.R."/>
            <person name="Town C.D."/>
            <person name="Nierman W.C."/>
            <person name="Fraser C.M."/>
            <person name="Venter J.C."/>
        </authorList>
    </citation>
    <scope>NUCLEOTIDE SEQUENCE</scope>
</reference>
<evidence type="ECO:0000313" key="4">
    <source>
        <dbReference type="EMBL" id="AAD19782.1"/>
    </source>
</evidence>
<dbReference type="PANTHER" id="PTHR33090">
    <property type="entry name" value="DUF3774 DOMAIN PROTEIN-RELATED"/>
    <property type="match status" value="1"/>
</dbReference>
<protein>
    <submittedName>
        <fullName evidence="5">Wound-responsive protein-like protein</fullName>
    </submittedName>
</protein>
<dbReference type="EMBL" id="CP002685">
    <property type="protein sequence ID" value="AEC06277.1"/>
    <property type="molecule type" value="Genomic_DNA"/>
</dbReference>
<reference evidence="5" key="5">
    <citation type="submission" date="2016-05" db="EMBL/GenBank/DDBJ databases">
        <authorList>
            <person name="Krishnakumar V."/>
            <person name="Cheng C.-Y."/>
            <person name="Chan A.P."/>
            <person name="Schobel S."/>
            <person name="Kim M."/>
            <person name="Ferlanti E.S."/>
            <person name="Belyaeva I."/>
            <person name="Rosen B.D."/>
            <person name="Micklem G."/>
            <person name="Miller J.R."/>
            <person name="Vaughn M."/>
            <person name="Town C.D."/>
        </authorList>
    </citation>
    <scope>NUCLEOTIDE SEQUENCE</scope>
</reference>
<evidence type="ECO:0000313" key="6">
    <source>
        <dbReference type="Proteomes" id="UP000006548"/>
    </source>
</evidence>
<dbReference type="Proteomes" id="UP000006548">
    <property type="component" value="Chromosome 2"/>
</dbReference>
<dbReference type="Pfam" id="PF12609">
    <property type="entry name" value="DUF3774"/>
    <property type="match status" value="1"/>
</dbReference>
<dbReference type="OMA" id="HPMPKSE"/>
<reference evidence="5" key="4">
    <citation type="submission" date="2011-02" db="EMBL/GenBank/DDBJ databases">
        <authorList>
            <consortium name="TAIR"/>
            <person name="Swarbreck D."/>
            <person name="Lamesch P."/>
            <person name="Wilks C."/>
            <person name="Huala E."/>
        </authorList>
    </citation>
    <scope>NUCLEOTIDE SEQUENCE</scope>
</reference>
<dbReference type="InterPro" id="IPR006566">
    <property type="entry name" value="FBD"/>
</dbReference>
<sequence>MKKQIEQVKQFLETMPNLEQMILYYDTPYDDDVLDVSMQLQMLHRVASAKCKIQVISDNLSLSGKRESPISKKKPTSKRSHQNLVIRKTFYCGNALVLTSLAVMSAAASTRHTSWMVATAIAAVETRWNYPLRFFNKDVRARLRAIAVTSRPPSSASSSSSSSADLVKENHPMPKSEASMERVMCLSCFGPTTVRF</sequence>
<gene>
    <name evidence="3 5" type="ordered locus">At2g14070</name>
    <name evidence="5" type="ORF">F9B22.18</name>
    <name evidence="5" type="ORF">F9B22_18</name>
</gene>
<evidence type="ECO:0000313" key="5">
    <source>
        <dbReference type="EMBL" id="AEC06277.1"/>
    </source>
</evidence>
<dbReference type="PaxDb" id="3702-AT2G14070.1"/>
<organism evidence="4">
    <name type="scientific">Arabidopsis thaliana</name>
    <name type="common">Mouse-ear cress</name>
    <dbReference type="NCBI Taxonomy" id="3702"/>
    <lineage>
        <taxon>Eukaryota</taxon>
        <taxon>Viridiplantae</taxon>
        <taxon>Streptophyta</taxon>
        <taxon>Embryophyta</taxon>
        <taxon>Tracheophyta</taxon>
        <taxon>Spermatophyta</taxon>
        <taxon>Magnoliopsida</taxon>
        <taxon>eudicotyledons</taxon>
        <taxon>Gunneridae</taxon>
        <taxon>Pentapetalae</taxon>
        <taxon>rosids</taxon>
        <taxon>malvids</taxon>
        <taxon>Brassicales</taxon>
        <taxon>Brassicaceae</taxon>
        <taxon>Camelineae</taxon>
        <taxon>Arabidopsis</taxon>
    </lineage>
</organism>
<dbReference type="Araport" id="AT2G14070"/>
<name>Q9ZPT2_ARATH</name>
<dbReference type="KEGG" id="ath:AT2G14070"/>
<dbReference type="SMART" id="SM00579">
    <property type="entry name" value="FBD"/>
    <property type="match status" value="1"/>
</dbReference>
<dbReference type="AlphaFoldDB" id="Q9ZPT2"/>
<dbReference type="GeneID" id="815892"/>
<feature type="compositionally biased region" description="Low complexity" evidence="1">
    <location>
        <begin position="154"/>
        <end position="164"/>
    </location>
</feature>
<keyword evidence="6" id="KW-1185">Reference proteome</keyword>
<dbReference type="EMBL" id="AC006528">
    <property type="protein sequence ID" value="AAD19782.1"/>
    <property type="molecule type" value="Genomic_DNA"/>
</dbReference>
<dbReference type="PIR" id="G84513">
    <property type="entry name" value="G84513"/>
</dbReference>
<dbReference type="TAIR" id="AT2G14070"/>
<evidence type="ECO:0000256" key="1">
    <source>
        <dbReference type="SAM" id="MobiDB-lite"/>
    </source>
</evidence>
<dbReference type="HOGENOM" id="CLU_1391946_0_0_1"/>
<reference evidence="6" key="6">
    <citation type="journal article" date="2017" name="Plant J.">
        <title>Araport11: a complete reannotation of the Arabidopsis thaliana reference genome.</title>
        <authorList>
            <person name="Cheng C.Y."/>
            <person name="Krishnakumar V."/>
            <person name="Chan A.P."/>
            <person name="Thibaud-Nissen F."/>
            <person name="Schobel S."/>
            <person name="Town C.D."/>
        </authorList>
    </citation>
    <scope>GENOME REANNOTATION</scope>
    <source>
        <strain evidence="6">cv. Columbia</strain>
    </source>
</reference>
<evidence type="ECO:0000313" key="3">
    <source>
        <dbReference type="Araport" id="AT2G14070"/>
    </source>
</evidence>
<reference evidence="4" key="3">
    <citation type="submission" date="2002-02" db="EMBL/GenBank/DDBJ databases">
        <authorList>
            <person name="Town C.D."/>
            <person name="Kaul S."/>
        </authorList>
    </citation>
    <scope>NUCLEOTIDE SEQUENCE</scope>
</reference>
<dbReference type="ExpressionAtlas" id="Q9ZPT2">
    <property type="expression patterns" value="baseline and differential"/>
</dbReference>
<proteinExistence type="predicted"/>
<feature type="domain" description="FBD" evidence="2">
    <location>
        <begin position="1"/>
        <end position="56"/>
    </location>
</feature>
<dbReference type="InterPro" id="IPR022251">
    <property type="entry name" value="DUF3774_wound-induced"/>
</dbReference>
<feature type="region of interest" description="Disordered" evidence="1">
    <location>
        <begin position="150"/>
        <end position="175"/>
    </location>
</feature>
<reference evidence="5 6" key="1">
    <citation type="journal article" date="1999" name="Nature">
        <title>Sequence and analysis of chromosome 2 of the plant Arabidopsis thaliana.</title>
        <authorList>
            <person name="Lin X."/>
            <person name="Kaul S."/>
            <person name="Rounsley S."/>
            <person name="Shea T.P."/>
            <person name="Benito M.I."/>
            <person name="Town C.D."/>
            <person name="Fujii C.Y."/>
            <person name="Mason T."/>
            <person name="Bowman C.L."/>
            <person name="Barnstead M."/>
            <person name="Feldblyum T.V."/>
            <person name="Buell C.R."/>
            <person name="Ketchum K.A."/>
            <person name="Lee J."/>
            <person name="Ronning C.M."/>
            <person name="Koo H.L."/>
            <person name="Moffat K.S."/>
            <person name="Cronin L.A."/>
            <person name="Shen M."/>
            <person name="Pai G."/>
            <person name="Van Aken S."/>
            <person name="Umayam L."/>
            <person name="Tallon L.J."/>
            <person name="Gill J.E."/>
            <person name="Adams M.D."/>
            <person name="Carrera A.J."/>
            <person name="Creasy T.H."/>
            <person name="Goodman H.M."/>
            <person name="Somerville C.R."/>
            <person name="Copenhaver G.P."/>
            <person name="Preuss D."/>
            <person name="Nierman W.C."/>
            <person name="White O."/>
            <person name="Eisen J.A."/>
            <person name="Salzberg S.L."/>
            <person name="Fraser C.M."/>
            <person name="Venter J.C."/>
        </authorList>
    </citation>
    <scope>NUCLEOTIDE SEQUENCE [LARGE SCALE GENOMIC DNA]</scope>
    <source>
        <strain evidence="6">cv. Columbia</strain>
    </source>
</reference>